<dbReference type="Gene3D" id="3.20.20.70">
    <property type="entry name" value="Aldolase class I"/>
    <property type="match status" value="1"/>
</dbReference>
<comment type="caution">
    <text evidence="13">The sequence shown here is derived from an EMBL/GenBank/DDBJ whole genome shotgun (WGS) entry which is preliminary data.</text>
</comment>
<evidence type="ECO:0000313" key="14">
    <source>
        <dbReference type="Proteomes" id="UP000032668"/>
    </source>
</evidence>
<dbReference type="PANTHER" id="PTHR43073:SF2">
    <property type="entry name" value="DIHYDROPYRIMIDINE DEHYDROGENASE [NADP(+)]"/>
    <property type="match status" value="1"/>
</dbReference>
<dbReference type="RefSeq" id="WP_048879959.1">
    <property type="nucleotide sequence ID" value="NZ_BANC01000101.1"/>
</dbReference>
<dbReference type="PANTHER" id="PTHR43073">
    <property type="entry name" value="DIHYDROPYRIMIDINE DEHYDROGENASE [NADP(+)]"/>
    <property type="match status" value="1"/>
</dbReference>
<evidence type="ECO:0000313" key="13">
    <source>
        <dbReference type="EMBL" id="GAN81567.1"/>
    </source>
</evidence>
<keyword evidence="6" id="KW-0560">Oxidoreductase</keyword>
<dbReference type="EC" id="1.3.1.1" evidence="11"/>
<feature type="domain" description="Dihydroorotate dehydrogenase catalytic" evidence="12">
    <location>
        <begin position="7"/>
        <end position="313"/>
    </location>
</feature>
<dbReference type="GO" id="GO:0006212">
    <property type="term" value="P:uracil catabolic process"/>
    <property type="evidence" value="ECO:0007669"/>
    <property type="project" value="TreeGrafter"/>
</dbReference>
<dbReference type="Pfam" id="PF01180">
    <property type="entry name" value="DHO_dh"/>
    <property type="match status" value="1"/>
</dbReference>
<proteinExistence type="predicted"/>
<dbReference type="PIRSF" id="PIRSF000164">
    <property type="entry name" value="DHO_oxidase"/>
    <property type="match status" value="1"/>
</dbReference>
<evidence type="ECO:0000259" key="12">
    <source>
        <dbReference type="Pfam" id="PF01180"/>
    </source>
</evidence>
<comment type="catalytic activity">
    <reaction evidence="8">
        <text>5,6-dihydrouracil + NAD(+) = uracil + NADH + H(+)</text>
        <dbReference type="Rhea" id="RHEA:20189"/>
        <dbReference type="ChEBI" id="CHEBI:15378"/>
        <dbReference type="ChEBI" id="CHEBI:15901"/>
        <dbReference type="ChEBI" id="CHEBI:17568"/>
        <dbReference type="ChEBI" id="CHEBI:57540"/>
        <dbReference type="ChEBI" id="CHEBI:57945"/>
        <dbReference type="EC" id="1.3.1.1"/>
    </reaction>
</comment>
<reference evidence="13 14" key="1">
    <citation type="submission" date="2012-11" db="EMBL/GenBank/DDBJ databases">
        <title>Whole genome sequence of Acidocella aminolytica 101 = DSM 11237.</title>
        <authorList>
            <person name="Azuma Y."/>
            <person name="Higashiura N."/>
            <person name="Hirakawa H."/>
            <person name="Matsushita K."/>
        </authorList>
    </citation>
    <scope>NUCLEOTIDE SEQUENCE [LARGE SCALE GENOMIC DNA]</scope>
    <source>
        <strain evidence="14">101 / DSM 11237</strain>
    </source>
</reference>
<dbReference type="GO" id="GO:0002058">
    <property type="term" value="F:uracil binding"/>
    <property type="evidence" value="ECO:0007669"/>
    <property type="project" value="TreeGrafter"/>
</dbReference>
<dbReference type="GO" id="GO:0004159">
    <property type="term" value="F:dihydropyrimidine dehydrogenase (NAD+) activity"/>
    <property type="evidence" value="ECO:0007669"/>
    <property type="project" value="UniProtKB-EC"/>
</dbReference>
<dbReference type="InterPro" id="IPR013785">
    <property type="entry name" value="Aldolase_TIM"/>
</dbReference>
<evidence type="ECO:0000256" key="7">
    <source>
        <dbReference type="ARBA" id="ARBA00047685"/>
    </source>
</evidence>
<comment type="cofactor">
    <cofactor evidence="1">
        <name>FMN</name>
        <dbReference type="ChEBI" id="CHEBI:58210"/>
    </cofactor>
</comment>
<accession>A0A0D6PIR0</accession>
<dbReference type="InterPro" id="IPR012135">
    <property type="entry name" value="Dihydroorotate_DH_1_2"/>
</dbReference>
<dbReference type="STRING" id="1120923.SAMN02746095_03401"/>
<dbReference type="Proteomes" id="UP000032668">
    <property type="component" value="Unassembled WGS sequence"/>
</dbReference>
<keyword evidence="3" id="KW-0285">Flavoprotein</keyword>
<sequence length="350" mass="37391">MSNASRLAIKIGMLELKNPIIAAAAEHMIDESGVCAAIAAGAGAVVVKSTNESEVAKDQLQRAEYIALDPSWNAVPWNKHTAENVTLATRSGLSPLQFSEWLNSIVALDCIARKHETLLIPSLVLSHLDASLSMAKEIEQAGLRVLELNIGTPYGSLATERAVATELDPKRVSEIVHATCSTVSIPVWIKITGQSERVPELAEAAFAAGAQSVVMAGRLLGLIPDLETMEPLLGTSLGIGGFWNLPLTCQWLALTRQRLGAEKPLIGLNGVRNGRDAARMILAGATGVGMASAVMLRGPQVLTGAIEQLNEYLISKNMTAQSLIGLAADRRRAFSDMELRTDHWRSFVGS</sequence>
<dbReference type="EMBL" id="BANC01000101">
    <property type="protein sequence ID" value="GAN81567.1"/>
    <property type="molecule type" value="Genomic_DNA"/>
</dbReference>
<evidence type="ECO:0000256" key="8">
    <source>
        <dbReference type="ARBA" id="ARBA00048792"/>
    </source>
</evidence>
<gene>
    <name evidence="13" type="ORF">Aam_103_011</name>
</gene>
<dbReference type="GO" id="GO:0005737">
    <property type="term" value="C:cytoplasm"/>
    <property type="evidence" value="ECO:0007669"/>
    <property type="project" value="InterPro"/>
</dbReference>
<evidence type="ECO:0000256" key="2">
    <source>
        <dbReference type="ARBA" id="ARBA00004725"/>
    </source>
</evidence>
<evidence type="ECO:0000256" key="1">
    <source>
        <dbReference type="ARBA" id="ARBA00001917"/>
    </source>
</evidence>
<evidence type="ECO:0000256" key="3">
    <source>
        <dbReference type="ARBA" id="ARBA00022630"/>
    </source>
</evidence>
<protein>
    <recommendedName>
        <fullName evidence="11">dihydrouracil dehydrogenase (NAD(+))</fullName>
        <ecNumber evidence="11">1.3.1.1</ecNumber>
    </recommendedName>
</protein>
<keyword evidence="14" id="KW-1185">Reference proteome</keyword>
<comment type="subunit">
    <text evidence="10">Heterotetramer of 2 PreA and 2 PreT subunits.</text>
</comment>
<evidence type="ECO:0000256" key="10">
    <source>
        <dbReference type="ARBA" id="ARBA00049714"/>
    </source>
</evidence>
<dbReference type="AlphaFoldDB" id="A0A0D6PIR0"/>
<organism evidence="13 14">
    <name type="scientific">Acidocella aminolytica 101 = DSM 11237</name>
    <dbReference type="NCBI Taxonomy" id="1120923"/>
    <lineage>
        <taxon>Bacteria</taxon>
        <taxon>Pseudomonadati</taxon>
        <taxon>Pseudomonadota</taxon>
        <taxon>Alphaproteobacteria</taxon>
        <taxon>Acetobacterales</taxon>
        <taxon>Acidocellaceae</taxon>
        <taxon>Acidocella</taxon>
    </lineage>
</organism>
<name>A0A0D6PIR0_9PROT</name>
<evidence type="ECO:0000256" key="4">
    <source>
        <dbReference type="ARBA" id="ARBA00022643"/>
    </source>
</evidence>
<dbReference type="OrthoDB" id="9794954at2"/>
<comment type="pathway">
    <text evidence="2">Pyrimidine metabolism; UMP biosynthesis via de novo pathway.</text>
</comment>
<evidence type="ECO:0000256" key="9">
    <source>
        <dbReference type="ARBA" id="ARBA00049578"/>
    </source>
</evidence>
<dbReference type="SUPFAM" id="SSF51395">
    <property type="entry name" value="FMN-linked oxidoreductases"/>
    <property type="match status" value="1"/>
</dbReference>
<comment type="function">
    <text evidence="9">Involved in pyrimidine base degradation. Catalyzes physiologically the reduction of uracil to 5,6-dihydrouracil (DHU) by using NADH as a specific cosubstrate. It also catalyzes the reverse reaction and the reduction of thymine to 5,6-dihydrothymine (DHT).</text>
</comment>
<keyword evidence="5" id="KW-0665">Pyrimidine biosynthesis</keyword>
<dbReference type="GO" id="GO:0050661">
    <property type="term" value="F:NADP binding"/>
    <property type="evidence" value="ECO:0007669"/>
    <property type="project" value="TreeGrafter"/>
</dbReference>
<dbReference type="InterPro" id="IPR005720">
    <property type="entry name" value="Dihydroorotate_DH_cat"/>
</dbReference>
<evidence type="ECO:0000256" key="5">
    <source>
        <dbReference type="ARBA" id="ARBA00022975"/>
    </source>
</evidence>
<dbReference type="UniPathway" id="UPA00070"/>
<evidence type="ECO:0000256" key="11">
    <source>
        <dbReference type="ARBA" id="ARBA00049728"/>
    </source>
</evidence>
<dbReference type="GO" id="GO:0044205">
    <property type="term" value="P:'de novo' UMP biosynthetic process"/>
    <property type="evidence" value="ECO:0007669"/>
    <property type="project" value="UniProtKB-UniPathway"/>
</dbReference>
<dbReference type="GO" id="GO:0006210">
    <property type="term" value="P:thymine catabolic process"/>
    <property type="evidence" value="ECO:0007669"/>
    <property type="project" value="TreeGrafter"/>
</dbReference>
<comment type="catalytic activity">
    <reaction evidence="7">
        <text>5,6-dihydrothymine + NAD(+) = thymine + NADH + H(+)</text>
        <dbReference type="Rhea" id="RHEA:28791"/>
        <dbReference type="ChEBI" id="CHEBI:15378"/>
        <dbReference type="ChEBI" id="CHEBI:17821"/>
        <dbReference type="ChEBI" id="CHEBI:27468"/>
        <dbReference type="ChEBI" id="CHEBI:57540"/>
        <dbReference type="ChEBI" id="CHEBI:57945"/>
        <dbReference type="EC" id="1.3.1.1"/>
    </reaction>
</comment>
<evidence type="ECO:0000256" key="6">
    <source>
        <dbReference type="ARBA" id="ARBA00023002"/>
    </source>
</evidence>
<keyword evidence="4" id="KW-0288">FMN</keyword>
<dbReference type="GO" id="GO:0004152">
    <property type="term" value="F:dihydroorotate dehydrogenase activity"/>
    <property type="evidence" value="ECO:0007669"/>
    <property type="project" value="InterPro"/>
</dbReference>